<sequence length="476" mass="53119">MAPVTDFAVKEKYTYFNGLSNYHESEAIPGASPLVNNSPQKPPYGLRTERISGTSFTAPRDQTLQTWMYRAVSSLDHSDFVPYEAAPPAPTNISPNAYMWLNFPAEKDATWLDQKLLGRNGEPIGKDGCAIWIFNMTADMPEKTVFSSLDGDCLIILHAGAMDIQTELGKLLVRQNEIAVIPRGTRYRITLPTGAARGTICELFQGHYQLPSLGAIGSTGLANVRDFQIPKAHFDGDVRDGRATPHNTGDWTIISRLSGRLWSCTPNHTPFDVAAWHGTSYPYKYDLARFCVMGNMLFDEHDPSLYVVLTVPTHAEPGTAVVDFAIVPPRWNVAEDTLWIPYYHRNTMSKFFGTIVNAQEEGRLGSFCVWVEWGGVVTHGAEEETFQKASNGELSPKKVQDDGFSIFLLETEKPLMLSDWAEGMRAKREGRGVESCDEAVVYHYSRHHVLKHVVSDIESSLIQRRNKLCQLPANSS</sequence>
<evidence type="ECO:0000256" key="5">
    <source>
        <dbReference type="ARBA" id="ARBA00022723"/>
    </source>
</evidence>
<name>A0A9Q8PBS7_PASFU</name>
<dbReference type="EMBL" id="CP090168">
    <property type="protein sequence ID" value="UJO19530.1"/>
    <property type="molecule type" value="Genomic_DNA"/>
</dbReference>
<evidence type="ECO:0000256" key="1">
    <source>
        <dbReference type="ARBA" id="ARBA00001962"/>
    </source>
</evidence>
<evidence type="ECO:0000256" key="8">
    <source>
        <dbReference type="ARBA" id="ARBA00023004"/>
    </source>
</evidence>
<evidence type="ECO:0000256" key="9">
    <source>
        <dbReference type="PIRSR" id="PIRSR605708-2"/>
    </source>
</evidence>
<dbReference type="InterPro" id="IPR046452">
    <property type="entry name" value="HgmA_N"/>
</dbReference>
<evidence type="ECO:0000256" key="3">
    <source>
        <dbReference type="ARBA" id="ARBA00007757"/>
    </source>
</evidence>
<accession>A0A9Q8PBS7</accession>
<dbReference type="GO" id="GO:0046872">
    <property type="term" value="F:metal ion binding"/>
    <property type="evidence" value="ECO:0007669"/>
    <property type="project" value="UniProtKB-KW"/>
</dbReference>
<dbReference type="GO" id="GO:0006559">
    <property type="term" value="P:L-phenylalanine catabolic process"/>
    <property type="evidence" value="ECO:0007669"/>
    <property type="project" value="InterPro"/>
</dbReference>
<dbReference type="Gene3D" id="2.60.120.10">
    <property type="entry name" value="Jelly Rolls"/>
    <property type="match status" value="1"/>
</dbReference>
<dbReference type="KEGG" id="ffu:CLAFUR5_07308"/>
<comment type="cofactor">
    <cofactor evidence="1 9">
        <name>Fe cation</name>
        <dbReference type="ChEBI" id="CHEBI:24875"/>
    </cofactor>
</comment>
<keyword evidence="6" id="KW-0223">Dioxygenase</keyword>
<dbReference type="GO" id="GO:0006570">
    <property type="term" value="P:tyrosine metabolic process"/>
    <property type="evidence" value="ECO:0007669"/>
    <property type="project" value="InterPro"/>
</dbReference>
<dbReference type="InterPro" id="IPR011051">
    <property type="entry name" value="RmlC_Cupin_sf"/>
</dbReference>
<dbReference type="GeneID" id="71987186"/>
<dbReference type="AlphaFoldDB" id="A0A9Q8PBS7"/>
<evidence type="ECO:0000313" key="13">
    <source>
        <dbReference type="Proteomes" id="UP000756132"/>
    </source>
</evidence>
<evidence type="ECO:0000256" key="4">
    <source>
        <dbReference type="ARBA" id="ARBA00013127"/>
    </source>
</evidence>
<dbReference type="EC" id="1.13.11.5" evidence="4"/>
<reference evidence="12" key="1">
    <citation type="submission" date="2021-12" db="EMBL/GenBank/DDBJ databases">
        <authorList>
            <person name="Zaccaron A."/>
            <person name="Stergiopoulos I."/>
        </authorList>
    </citation>
    <scope>NUCLEOTIDE SEQUENCE</scope>
    <source>
        <strain evidence="12">Race5_Kim</strain>
    </source>
</reference>
<evidence type="ECO:0000259" key="10">
    <source>
        <dbReference type="Pfam" id="PF04209"/>
    </source>
</evidence>
<protein>
    <recommendedName>
        <fullName evidence="4">homogentisate 1,2-dioxygenase</fullName>
        <ecNumber evidence="4">1.13.11.5</ecNumber>
    </recommendedName>
</protein>
<keyword evidence="8 9" id="KW-0408">Iron</keyword>
<keyword evidence="5 9" id="KW-0479">Metal-binding</keyword>
<feature type="domain" description="Homogentisate 1,2-dioxygenase C-terminal" evidence="10">
    <location>
        <begin position="289"/>
        <end position="425"/>
    </location>
</feature>
<gene>
    <name evidence="12" type="ORF">CLAFUR5_07308</name>
</gene>
<dbReference type="InterPro" id="IPR014710">
    <property type="entry name" value="RmlC-like_jellyroll"/>
</dbReference>
<dbReference type="GO" id="GO:0005737">
    <property type="term" value="C:cytoplasm"/>
    <property type="evidence" value="ECO:0007669"/>
    <property type="project" value="TreeGrafter"/>
</dbReference>
<evidence type="ECO:0000256" key="2">
    <source>
        <dbReference type="ARBA" id="ARBA00004704"/>
    </source>
</evidence>
<evidence type="ECO:0000313" key="12">
    <source>
        <dbReference type="EMBL" id="UJO19530.1"/>
    </source>
</evidence>
<keyword evidence="7" id="KW-0560">Oxidoreductase</keyword>
<dbReference type="PANTHER" id="PTHR11056">
    <property type="entry name" value="HOMOGENTISATE 1,2-DIOXYGENASE"/>
    <property type="match status" value="1"/>
</dbReference>
<dbReference type="PANTHER" id="PTHR11056:SF0">
    <property type="entry name" value="HOMOGENTISATE 1,2-DIOXYGENASE"/>
    <property type="match status" value="1"/>
</dbReference>
<dbReference type="Pfam" id="PF04209">
    <property type="entry name" value="HgmA_C"/>
    <property type="match status" value="1"/>
</dbReference>
<dbReference type="InterPro" id="IPR046451">
    <property type="entry name" value="HgmA_C"/>
</dbReference>
<dbReference type="SUPFAM" id="SSF51182">
    <property type="entry name" value="RmlC-like cupins"/>
    <property type="match status" value="1"/>
</dbReference>
<feature type="binding site" evidence="9">
    <location>
        <position position="379"/>
    </location>
    <ligand>
        <name>homogentisate</name>
        <dbReference type="ChEBI" id="CHEBI:16169"/>
    </ligand>
</feature>
<comment type="similarity">
    <text evidence="3">Belongs to the homogentisate dioxygenase family.</text>
</comment>
<evidence type="ECO:0000256" key="6">
    <source>
        <dbReference type="ARBA" id="ARBA00022964"/>
    </source>
</evidence>
<evidence type="ECO:0000256" key="7">
    <source>
        <dbReference type="ARBA" id="ARBA00023002"/>
    </source>
</evidence>
<dbReference type="GO" id="GO:0004411">
    <property type="term" value="F:homogentisate 1,2-dioxygenase activity"/>
    <property type="evidence" value="ECO:0007669"/>
    <property type="project" value="UniProtKB-EC"/>
</dbReference>
<dbReference type="Proteomes" id="UP000756132">
    <property type="component" value="Chromosome 6"/>
</dbReference>
<organism evidence="12 13">
    <name type="scientific">Passalora fulva</name>
    <name type="common">Tomato leaf mold</name>
    <name type="synonym">Cladosporium fulvum</name>
    <dbReference type="NCBI Taxonomy" id="5499"/>
    <lineage>
        <taxon>Eukaryota</taxon>
        <taxon>Fungi</taxon>
        <taxon>Dikarya</taxon>
        <taxon>Ascomycota</taxon>
        <taxon>Pezizomycotina</taxon>
        <taxon>Dothideomycetes</taxon>
        <taxon>Dothideomycetidae</taxon>
        <taxon>Mycosphaerellales</taxon>
        <taxon>Mycosphaerellaceae</taxon>
        <taxon>Fulvia</taxon>
    </lineage>
</organism>
<feature type="binding site" evidence="9">
    <location>
        <position position="379"/>
    </location>
    <ligand>
        <name>Fe cation</name>
        <dbReference type="ChEBI" id="CHEBI:24875"/>
    </ligand>
</feature>
<dbReference type="RefSeq" id="XP_047763896.1">
    <property type="nucleotide sequence ID" value="XM_047906456.1"/>
</dbReference>
<feature type="binding site" evidence="9">
    <location>
        <position position="344"/>
    </location>
    <ligand>
        <name>Fe cation</name>
        <dbReference type="ChEBI" id="CHEBI:24875"/>
    </ligand>
</feature>
<dbReference type="Pfam" id="PF20510">
    <property type="entry name" value="HgmA_N"/>
    <property type="match status" value="1"/>
</dbReference>
<keyword evidence="13" id="KW-1185">Reference proteome</keyword>
<feature type="domain" description="Homogentisate 1,2-dioxygenase N-terminal" evidence="11">
    <location>
        <begin position="14"/>
        <end position="287"/>
    </location>
</feature>
<comment type="pathway">
    <text evidence="2">Amino-acid degradation; L-phenylalanine degradation; acetoacetate and fumarate from L-phenylalanine: step 4/6.</text>
</comment>
<dbReference type="OrthoDB" id="1689029at2759"/>
<proteinExistence type="inferred from homology"/>
<reference evidence="12" key="2">
    <citation type="journal article" date="2022" name="Microb. Genom.">
        <title>A chromosome-scale genome assembly of the tomato pathogen Cladosporium fulvum reveals a compartmentalized genome architecture and the presence of a dispensable chromosome.</title>
        <authorList>
            <person name="Zaccaron A.Z."/>
            <person name="Chen L.H."/>
            <person name="Samaras A."/>
            <person name="Stergiopoulos I."/>
        </authorList>
    </citation>
    <scope>NUCLEOTIDE SEQUENCE</scope>
    <source>
        <strain evidence="12">Race5_Kim</strain>
    </source>
</reference>
<dbReference type="InterPro" id="IPR005708">
    <property type="entry name" value="Homogentis_dOase"/>
</dbReference>
<evidence type="ECO:0000259" key="11">
    <source>
        <dbReference type="Pfam" id="PF20510"/>
    </source>
</evidence>